<evidence type="ECO:0000313" key="5">
    <source>
        <dbReference type="Proteomes" id="UP001497602"/>
    </source>
</evidence>
<accession>A0ABP1FIM5</accession>
<dbReference type="SMART" id="SM00448">
    <property type="entry name" value="REC"/>
    <property type="match status" value="1"/>
</dbReference>
<sequence>MLRIVIIEDEAPARKKLISYLNNLNIAYTLLAEIETVDETLAFLKSNTEIDLIFSDIELRDGNVFDVYSSLTVTTPIIFTTAYNNFWMNAFETNGIEYLLKPYSLDRFEKAWNKFNNLKGNIPQNQLAIFKQLDNYFQQKAIHTDTYKEFISVKSASGIYFLKTADIKYIKADQGVLFAFDSKNKKHLLNQNSLVSIQEILNPALFFKINRGELVNKQYVERINRYTKNTVTIQLKEQENILKTSQSTTAAFNNWMGI</sequence>
<dbReference type="Gene3D" id="2.40.50.1020">
    <property type="entry name" value="LytTr DNA-binding domain"/>
    <property type="match status" value="1"/>
</dbReference>
<dbReference type="Gene3D" id="3.40.50.2300">
    <property type="match status" value="1"/>
</dbReference>
<dbReference type="PROSITE" id="PS50110">
    <property type="entry name" value="RESPONSE_REGULATORY"/>
    <property type="match status" value="1"/>
</dbReference>
<dbReference type="Pfam" id="PF04397">
    <property type="entry name" value="LytTR"/>
    <property type="match status" value="1"/>
</dbReference>
<dbReference type="EMBL" id="CAXJRC010000044">
    <property type="protein sequence ID" value="CAL2108372.1"/>
    <property type="molecule type" value="Genomic_DNA"/>
</dbReference>
<comment type="caution">
    <text evidence="4">The sequence shown here is derived from an EMBL/GenBank/DDBJ whole genome shotgun (WGS) entry which is preliminary data.</text>
</comment>
<name>A0ABP1FIM5_9FLAO</name>
<dbReference type="GO" id="GO:0003677">
    <property type="term" value="F:DNA binding"/>
    <property type="evidence" value="ECO:0007669"/>
    <property type="project" value="UniProtKB-KW"/>
</dbReference>
<evidence type="ECO:0000259" key="2">
    <source>
        <dbReference type="PROSITE" id="PS50110"/>
    </source>
</evidence>
<evidence type="ECO:0000256" key="1">
    <source>
        <dbReference type="PROSITE-ProRule" id="PRU00169"/>
    </source>
</evidence>
<keyword evidence="5" id="KW-1185">Reference proteome</keyword>
<dbReference type="Pfam" id="PF00072">
    <property type="entry name" value="Response_reg"/>
    <property type="match status" value="1"/>
</dbReference>
<dbReference type="InterPro" id="IPR001789">
    <property type="entry name" value="Sig_transdc_resp-reg_receiver"/>
</dbReference>
<protein>
    <submittedName>
        <fullName evidence="4">DNA-binding response regulator</fullName>
    </submittedName>
</protein>
<feature type="domain" description="Response regulatory" evidence="2">
    <location>
        <begin position="3"/>
        <end position="116"/>
    </location>
</feature>
<dbReference type="RefSeq" id="WP_348739962.1">
    <property type="nucleotide sequence ID" value="NZ_CAXJRC010000044.1"/>
</dbReference>
<dbReference type="InterPro" id="IPR046947">
    <property type="entry name" value="LytR-like"/>
</dbReference>
<dbReference type="PANTHER" id="PTHR37299">
    <property type="entry name" value="TRANSCRIPTIONAL REGULATOR-RELATED"/>
    <property type="match status" value="1"/>
</dbReference>
<gene>
    <name evidence="4" type="ORF">T190115A13A_70145</name>
</gene>
<reference evidence="4 5" key="1">
    <citation type="submission" date="2024-05" db="EMBL/GenBank/DDBJ databases">
        <authorList>
            <person name="Duchaud E."/>
        </authorList>
    </citation>
    <scope>NUCLEOTIDE SEQUENCE [LARGE SCALE GENOMIC DNA]</scope>
    <source>
        <strain evidence="4">Ena-SAMPLE-TAB-13-05-2024-13:56:06:370-140305</strain>
    </source>
</reference>
<feature type="domain" description="HTH LytTR-type" evidence="3">
    <location>
        <begin position="151"/>
        <end position="258"/>
    </location>
</feature>
<dbReference type="SUPFAM" id="SSF52172">
    <property type="entry name" value="CheY-like"/>
    <property type="match status" value="1"/>
</dbReference>
<dbReference type="InterPro" id="IPR007492">
    <property type="entry name" value="LytTR_DNA-bd_dom"/>
</dbReference>
<proteinExistence type="predicted"/>
<keyword evidence="1" id="KW-0597">Phosphoprotein</keyword>
<keyword evidence="4" id="KW-0238">DNA-binding</keyword>
<feature type="modified residue" description="4-aspartylphosphate" evidence="1">
    <location>
        <position position="56"/>
    </location>
</feature>
<evidence type="ECO:0000259" key="3">
    <source>
        <dbReference type="PROSITE" id="PS50930"/>
    </source>
</evidence>
<dbReference type="SMART" id="SM00850">
    <property type="entry name" value="LytTR"/>
    <property type="match status" value="1"/>
</dbReference>
<evidence type="ECO:0000313" key="4">
    <source>
        <dbReference type="EMBL" id="CAL2108372.1"/>
    </source>
</evidence>
<dbReference type="Proteomes" id="UP001497602">
    <property type="component" value="Unassembled WGS sequence"/>
</dbReference>
<dbReference type="PROSITE" id="PS50930">
    <property type="entry name" value="HTH_LYTTR"/>
    <property type="match status" value="1"/>
</dbReference>
<dbReference type="PANTHER" id="PTHR37299:SF1">
    <property type="entry name" value="STAGE 0 SPORULATION PROTEIN A HOMOLOG"/>
    <property type="match status" value="1"/>
</dbReference>
<dbReference type="InterPro" id="IPR011006">
    <property type="entry name" value="CheY-like_superfamily"/>
</dbReference>
<organism evidence="4 5">
    <name type="scientific">Tenacibaculum vairaonense</name>
    <dbReference type="NCBI Taxonomy" id="3137860"/>
    <lineage>
        <taxon>Bacteria</taxon>
        <taxon>Pseudomonadati</taxon>
        <taxon>Bacteroidota</taxon>
        <taxon>Flavobacteriia</taxon>
        <taxon>Flavobacteriales</taxon>
        <taxon>Flavobacteriaceae</taxon>
        <taxon>Tenacibaculum</taxon>
    </lineage>
</organism>